<dbReference type="EMBL" id="FNFY01000013">
    <property type="protein sequence ID" value="SDK90577.1"/>
    <property type="molecule type" value="Genomic_DNA"/>
</dbReference>
<protein>
    <submittedName>
        <fullName evidence="2">Uncharacterized protein</fullName>
    </submittedName>
</protein>
<dbReference type="STRING" id="576118.SAMN05216216_11350"/>
<dbReference type="Proteomes" id="UP000199008">
    <property type="component" value="Unassembled WGS sequence"/>
</dbReference>
<feature type="compositionally biased region" description="Basic and acidic residues" evidence="1">
    <location>
        <begin position="1"/>
        <end position="10"/>
    </location>
</feature>
<sequence>MIKLRNQKEPLKKRKNERTRNSINERWMKDAEWFREDAKNHPDKYQPKNDEKRVSSEELEEYLNDFIKEGNQRYSTKEDRSFIRPRIKRSNQYRARVVKIRKAKNNKTSKKIKKY</sequence>
<proteinExistence type="predicted"/>
<dbReference type="AlphaFoldDB" id="A0A1G9FQD8"/>
<dbReference type="OrthoDB" id="9910203at2"/>
<organism evidence="2 3">
    <name type="scientific">Lacicoccus qingdaonensis</name>
    <dbReference type="NCBI Taxonomy" id="576118"/>
    <lineage>
        <taxon>Bacteria</taxon>
        <taxon>Bacillati</taxon>
        <taxon>Bacillota</taxon>
        <taxon>Bacilli</taxon>
        <taxon>Bacillales</taxon>
        <taxon>Salinicoccaceae</taxon>
        <taxon>Lacicoccus</taxon>
    </lineage>
</organism>
<evidence type="ECO:0000256" key="1">
    <source>
        <dbReference type="SAM" id="MobiDB-lite"/>
    </source>
</evidence>
<keyword evidence="3" id="KW-1185">Reference proteome</keyword>
<feature type="region of interest" description="Disordered" evidence="1">
    <location>
        <begin position="37"/>
        <end position="56"/>
    </location>
</feature>
<evidence type="ECO:0000313" key="3">
    <source>
        <dbReference type="Proteomes" id="UP000199008"/>
    </source>
</evidence>
<gene>
    <name evidence="2" type="ORF">SAMN05216216_11350</name>
</gene>
<evidence type="ECO:0000313" key="2">
    <source>
        <dbReference type="EMBL" id="SDK90577.1"/>
    </source>
</evidence>
<dbReference type="RefSeq" id="WP_092986502.1">
    <property type="nucleotide sequence ID" value="NZ_FNFY01000013.1"/>
</dbReference>
<accession>A0A1G9FQD8</accession>
<reference evidence="3" key="1">
    <citation type="submission" date="2016-10" db="EMBL/GenBank/DDBJ databases">
        <authorList>
            <person name="Varghese N."/>
            <person name="Submissions S."/>
        </authorList>
    </citation>
    <scope>NUCLEOTIDE SEQUENCE [LARGE SCALE GENOMIC DNA]</scope>
    <source>
        <strain evidence="3">CGMCC 1.8895</strain>
    </source>
</reference>
<feature type="region of interest" description="Disordered" evidence="1">
    <location>
        <begin position="1"/>
        <end position="22"/>
    </location>
</feature>
<name>A0A1G9FQD8_9BACL</name>